<dbReference type="AlphaFoldDB" id="A0AA97AIW7"/>
<keyword evidence="1" id="KW-0812">Transmembrane</keyword>
<proteinExistence type="predicted"/>
<evidence type="ECO:0000256" key="1">
    <source>
        <dbReference type="SAM" id="Phobius"/>
    </source>
</evidence>
<evidence type="ECO:0000313" key="2">
    <source>
        <dbReference type="EMBL" id="WNZ22232.1"/>
    </source>
</evidence>
<dbReference type="GO" id="GO:0006508">
    <property type="term" value="P:proteolysis"/>
    <property type="evidence" value="ECO:0007669"/>
    <property type="project" value="UniProtKB-KW"/>
</dbReference>
<keyword evidence="1" id="KW-1133">Transmembrane helix</keyword>
<dbReference type="PANTHER" id="PTHR33471">
    <property type="entry name" value="ATP-DEPENDENT ZINC METALLOPROTEASE-RELATED"/>
    <property type="match status" value="1"/>
</dbReference>
<keyword evidence="1" id="KW-0472">Membrane</keyword>
<dbReference type="Gene3D" id="1.20.58.760">
    <property type="entry name" value="Peptidase M41"/>
    <property type="match status" value="1"/>
</dbReference>
<keyword evidence="2" id="KW-0378">Hydrolase</keyword>
<dbReference type="SUPFAM" id="SSF140990">
    <property type="entry name" value="FtsH protease domain-like"/>
    <property type="match status" value="1"/>
</dbReference>
<name>A0AA97AIW7_9CYAN</name>
<dbReference type="RefSeq" id="WP_316433652.1">
    <property type="nucleotide sequence ID" value="NZ_CP053586.1"/>
</dbReference>
<dbReference type="GO" id="GO:0005524">
    <property type="term" value="F:ATP binding"/>
    <property type="evidence" value="ECO:0007669"/>
    <property type="project" value="InterPro"/>
</dbReference>
<dbReference type="GO" id="GO:0004176">
    <property type="term" value="F:ATP-dependent peptidase activity"/>
    <property type="evidence" value="ECO:0007669"/>
    <property type="project" value="InterPro"/>
</dbReference>
<dbReference type="GO" id="GO:0004222">
    <property type="term" value="F:metalloendopeptidase activity"/>
    <property type="evidence" value="ECO:0007669"/>
    <property type="project" value="InterPro"/>
</dbReference>
<dbReference type="EMBL" id="CP053586">
    <property type="protein sequence ID" value="WNZ22232.1"/>
    <property type="molecule type" value="Genomic_DNA"/>
</dbReference>
<feature type="transmembrane region" description="Helical" evidence="1">
    <location>
        <begin position="7"/>
        <end position="25"/>
    </location>
</feature>
<gene>
    <name evidence="2" type="ORF">HJG54_04700</name>
</gene>
<protein>
    <submittedName>
        <fullName evidence="2">ATP-dependent Zn protease</fullName>
    </submittedName>
</protein>
<reference evidence="2" key="1">
    <citation type="submission" date="2020-05" db="EMBL/GenBank/DDBJ databases">
        <authorList>
            <person name="Zhu T."/>
            <person name="Keshari N."/>
            <person name="Lu X."/>
        </authorList>
    </citation>
    <scope>NUCLEOTIDE SEQUENCE</scope>
    <source>
        <strain evidence="2">NK1-12</strain>
    </source>
</reference>
<organism evidence="2">
    <name type="scientific">Leptolyngbya sp. NK1-12</name>
    <dbReference type="NCBI Taxonomy" id="2547451"/>
    <lineage>
        <taxon>Bacteria</taxon>
        <taxon>Bacillati</taxon>
        <taxon>Cyanobacteriota</taxon>
        <taxon>Cyanophyceae</taxon>
        <taxon>Leptolyngbyales</taxon>
        <taxon>Leptolyngbyaceae</taxon>
        <taxon>Leptolyngbya group</taxon>
        <taxon>Leptolyngbya</taxon>
    </lineage>
</organism>
<accession>A0AA97AIW7</accession>
<sequence length="237" mass="25958">MSQTTLNLVAITIFTLVMTSLLGPLLHLSPFVPAVVTFGILSVATLDTLSWRGQVGNLVVDWFASFSAEHRARVVQHEAGHFLAAHLLGIPVTGYTLSAWESFRQGQPGRGGVSFALEPLELQLQQGQSTQLSTQLLDRFCTVWMAGIAAEQLTYGNVEGGGDDRLKLRLLWSQLKRSDSEGALKERWAILQAKTLLESNRAAYDALVTAMAQRVPVEACKQLIEQHQATDTNDVKS</sequence>
<keyword evidence="2" id="KW-0645">Protease</keyword>
<dbReference type="PANTHER" id="PTHR33471:SF7">
    <property type="entry name" value="ATP-DEPENDENT ZINC METALLOPROTEASE-RELATED"/>
    <property type="match status" value="1"/>
</dbReference>
<dbReference type="InterPro" id="IPR037219">
    <property type="entry name" value="Peptidase_M41-like"/>
</dbReference>